<dbReference type="KEGG" id="cyj:Cyan7822_0300"/>
<sequence>MMKALEKKQPLEIFRLLANLKNNLWLIGVLFLGLGIADRVFSTFADGYLSGIEFTHLSIICFFCMSWLCLKPEIILTGENDAIFENHEEALQHFSPDEDHLNVVQSRMIELEDQHLISQAYTLPFPYLCQIYHLLNLKHLESIHSFSLNNLRVTGVLDCQPTLTGGVIKFKTMLSAPVNILRLWRQSGVEVELTLHTPFTIELSIPLYNDKKIIVIFNVVPLSKNQHKLFIDIYSNLTWYKPILQIILHAASCLTLFEDLPYLQTLAKRNLERLVCLNSVLSHETQWLFKRFIDLYGANLQLLGAAI</sequence>
<name>E0U567_GLOV7</name>
<evidence type="ECO:0000313" key="1">
    <source>
        <dbReference type="EMBL" id="ADN12346.1"/>
    </source>
</evidence>
<accession>E0U567</accession>
<evidence type="ECO:0000313" key="2">
    <source>
        <dbReference type="Proteomes" id="UP000008206"/>
    </source>
</evidence>
<dbReference type="EMBL" id="CP002198">
    <property type="protein sequence ID" value="ADN12346.1"/>
    <property type="molecule type" value="Genomic_DNA"/>
</dbReference>
<dbReference type="Proteomes" id="UP000008206">
    <property type="component" value="Chromosome"/>
</dbReference>
<proteinExistence type="predicted"/>
<dbReference type="HOGENOM" id="CLU_905266_0_0_3"/>
<reference evidence="2" key="1">
    <citation type="journal article" date="2011" name="MBio">
        <title>Novel metabolic attributes of the genus Cyanothece, comprising a group of unicellular nitrogen-fixing Cyanobacteria.</title>
        <authorList>
            <person name="Bandyopadhyay A."/>
            <person name="Elvitigala T."/>
            <person name="Welsh E."/>
            <person name="Stockel J."/>
            <person name="Liberton M."/>
            <person name="Min H."/>
            <person name="Sherman L.A."/>
            <person name="Pakrasi H.B."/>
        </authorList>
    </citation>
    <scope>NUCLEOTIDE SEQUENCE [LARGE SCALE GENOMIC DNA]</scope>
    <source>
        <strain evidence="2">PCC 7822</strain>
    </source>
</reference>
<dbReference type="OrthoDB" id="507010at2"/>
<keyword evidence="2" id="KW-1185">Reference proteome</keyword>
<organism evidence="1 2">
    <name type="scientific">Gloeothece verrucosa (strain PCC 7822)</name>
    <name type="common">Cyanothece sp. (strain PCC 7822)</name>
    <dbReference type="NCBI Taxonomy" id="497965"/>
    <lineage>
        <taxon>Bacteria</taxon>
        <taxon>Bacillati</taxon>
        <taxon>Cyanobacteriota</taxon>
        <taxon>Cyanophyceae</taxon>
        <taxon>Oscillatoriophycideae</taxon>
        <taxon>Chroococcales</taxon>
        <taxon>Aphanothecaceae</taxon>
        <taxon>Gloeothece</taxon>
        <taxon>Gloeothece verrucosa</taxon>
    </lineage>
</organism>
<dbReference type="AlphaFoldDB" id="E0U567"/>
<gene>
    <name evidence="1" type="ordered locus">Cyan7822_0300</name>
</gene>
<dbReference type="STRING" id="497965.Cyan7822_0300"/>
<protein>
    <submittedName>
        <fullName evidence="1">Uncharacterized protein</fullName>
    </submittedName>
</protein>
<dbReference type="eggNOG" id="ENOG502Z9NG">
    <property type="taxonomic scope" value="Bacteria"/>
</dbReference>